<evidence type="ECO:0000313" key="1">
    <source>
        <dbReference type="EMBL" id="RJY29459.1"/>
    </source>
</evidence>
<dbReference type="Proteomes" id="UP000277145">
    <property type="component" value="Unassembled WGS sequence"/>
</dbReference>
<name>A0A3A6V829_LEGPN</name>
<dbReference type="AlphaFoldDB" id="A0A3A6V829"/>
<organism evidence="1 2">
    <name type="scientific">Legionella pneumophila subsp. pneumophila</name>
    <dbReference type="NCBI Taxonomy" id="91891"/>
    <lineage>
        <taxon>Bacteria</taxon>
        <taxon>Pseudomonadati</taxon>
        <taxon>Pseudomonadota</taxon>
        <taxon>Gammaproteobacteria</taxon>
        <taxon>Legionellales</taxon>
        <taxon>Legionellaceae</taxon>
        <taxon>Legionella</taxon>
    </lineage>
</organism>
<accession>A0A3A6V829</accession>
<proteinExistence type="predicted"/>
<gene>
    <name evidence="1" type="ORF">D1H98_10505</name>
</gene>
<reference evidence="1 2" key="1">
    <citation type="submission" date="2018-08" db="EMBL/GenBank/DDBJ databases">
        <title>Genome Sequences of Legionella pneumophila subsp. pneumophila Isolates, Recovered from a Drinking Water System in a Large Builging.</title>
        <authorList>
            <person name="Gomez-Alvarez V."/>
            <person name="Boczek L."/>
            <person name="King D."/>
            <person name="Pemberton A."/>
            <person name="Pfaller S."/>
            <person name="Rodgers M."/>
            <person name="Santodomingo J."/>
            <person name="Revetta R."/>
        </authorList>
    </citation>
    <scope>NUCLEOTIDE SEQUENCE [LARGE SCALE GENOMIC DNA]</scope>
    <source>
        <strain evidence="1 2">L01C.1</strain>
    </source>
</reference>
<comment type="caution">
    <text evidence="1">The sequence shown here is derived from an EMBL/GenBank/DDBJ whole genome shotgun (WGS) entry which is preliminary data.</text>
</comment>
<sequence>MKIKCKYCQKRMKPNITVEERIVTTNLQIYYCSLCNKQLFILGGYNYKPFWERPIYLWFLGPFWALMDLWEIAKTLIKEKERNYILLIIITGLFLVAILTLLPKHGSYLY</sequence>
<dbReference type="EMBL" id="QWDR01000002">
    <property type="protein sequence ID" value="RJY29459.1"/>
    <property type="molecule type" value="Genomic_DNA"/>
</dbReference>
<protein>
    <submittedName>
        <fullName evidence="1">Uncharacterized protein</fullName>
    </submittedName>
</protein>
<evidence type="ECO:0000313" key="2">
    <source>
        <dbReference type="Proteomes" id="UP000277145"/>
    </source>
</evidence>